<evidence type="ECO:0000313" key="3">
    <source>
        <dbReference type="Proteomes" id="UP000006377"/>
    </source>
</evidence>
<dbReference type="InterPro" id="IPR004045">
    <property type="entry name" value="Glutathione_S-Trfase_N"/>
</dbReference>
<dbReference type="HOGENOM" id="CLU_045103_0_0_5"/>
<dbReference type="RefSeq" id="WP_012111704.1">
    <property type="nucleotide sequence ID" value="NC_009719.1"/>
</dbReference>
<dbReference type="Pfam" id="PF13410">
    <property type="entry name" value="GST_C_2"/>
    <property type="match status" value="1"/>
</dbReference>
<sequence>MPEVYRLLGGPGSPYSHKVRAVLRYRHLPHRWIVPLGAFRGTGALGEGTEIAGAGKRQVPVIQFPEGSYHSDSTPIIDELEKRHAGQRPVVPEDTGMAFLARLIEEAADEWLPLPMFDYRWNEEADRAFCPRRQMAGWLGAVPEAELGEAAAAFLSRQETLREILGGTAENRPLLQSTYDELLGYMEAHLATQLFLFGSRPSIADFGLYGQLSQYAVDPTTSELMKKKAVRLFQWVQLMDDASGIDGEWSAPDAPLSAGVRGLLKLTGEVALPMLQAAVDAHLAGKDFHPMVAEIRGHGFKTIARPYQAHTLLWLKQRYAELDVGVRARIEPALAESGCLPWLSFRDGEAEKTPRYGMA</sequence>
<accession>A7HWV6</accession>
<feature type="domain" description="GST N-terminal" evidence="1">
    <location>
        <begin position="13"/>
        <end position="82"/>
    </location>
</feature>
<keyword evidence="3" id="KW-1185">Reference proteome</keyword>
<evidence type="ECO:0000313" key="2">
    <source>
        <dbReference type="EMBL" id="ABS64389.1"/>
    </source>
</evidence>
<organism evidence="2 3">
    <name type="scientific">Parvibaculum lavamentivorans (strain DS-1 / DSM 13023 / NCIMB 13966)</name>
    <dbReference type="NCBI Taxonomy" id="402881"/>
    <lineage>
        <taxon>Bacteria</taxon>
        <taxon>Pseudomonadati</taxon>
        <taxon>Pseudomonadota</taxon>
        <taxon>Alphaproteobacteria</taxon>
        <taxon>Hyphomicrobiales</taxon>
        <taxon>Parvibaculaceae</taxon>
        <taxon>Parvibaculum</taxon>
    </lineage>
</organism>
<dbReference type="Gene3D" id="3.40.30.10">
    <property type="entry name" value="Glutaredoxin"/>
    <property type="match status" value="1"/>
</dbReference>
<dbReference type="KEGG" id="pla:Plav_2781"/>
<evidence type="ECO:0000259" key="1">
    <source>
        <dbReference type="Pfam" id="PF13409"/>
    </source>
</evidence>
<dbReference type="SUPFAM" id="SSF52833">
    <property type="entry name" value="Thioredoxin-like"/>
    <property type="match status" value="1"/>
</dbReference>
<gene>
    <name evidence="2" type="ordered locus">Plav_2781</name>
</gene>
<dbReference type="CDD" id="cd00570">
    <property type="entry name" value="GST_N_family"/>
    <property type="match status" value="1"/>
</dbReference>
<proteinExistence type="predicted"/>
<dbReference type="InterPro" id="IPR036282">
    <property type="entry name" value="Glutathione-S-Trfase_C_sf"/>
</dbReference>
<dbReference type="eggNOG" id="COG0625">
    <property type="taxonomic scope" value="Bacteria"/>
</dbReference>
<protein>
    <recommendedName>
        <fullName evidence="1">GST N-terminal domain-containing protein</fullName>
    </recommendedName>
</protein>
<reference evidence="2 3" key="1">
    <citation type="journal article" date="2011" name="Stand. Genomic Sci.">
        <title>Complete genome sequence of Parvibaculum lavamentivorans type strain (DS-1(T)).</title>
        <authorList>
            <person name="Schleheck D."/>
            <person name="Weiss M."/>
            <person name="Pitluck S."/>
            <person name="Bruce D."/>
            <person name="Land M.L."/>
            <person name="Han S."/>
            <person name="Saunders E."/>
            <person name="Tapia R."/>
            <person name="Detter C."/>
            <person name="Brettin T."/>
            <person name="Han J."/>
            <person name="Woyke T."/>
            <person name="Goodwin L."/>
            <person name="Pennacchio L."/>
            <person name="Nolan M."/>
            <person name="Cook A.M."/>
            <person name="Kjelleberg S."/>
            <person name="Thomas T."/>
        </authorList>
    </citation>
    <scope>NUCLEOTIDE SEQUENCE [LARGE SCALE GENOMIC DNA]</scope>
    <source>
        <strain evidence="3">DS-1 / DSM 13023 / NCIMB 13966</strain>
    </source>
</reference>
<dbReference type="SUPFAM" id="SSF47616">
    <property type="entry name" value="GST C-terminal domain-like"/>
    <property type="match status" value="1"/>
</dbReference>
<dbReference type="OrthoDB" id="7054557at2"/>
<name>A7HWV6_PARL1</name>
<dbReference type="STRING" id="402881.Plav_2781"/>
<dbReference type="Pfam" id="PF13409">
    <property type="entry name" value="GST_N_2"/>
    <property type="match status" value="1"/>
</dbReference>
<dbReference type="InterPro" id="IPR036249">
    <property type="entry name" value="Thioredoxin-like_sf"/>
</dbReference>
<dbReference type="Proteomes" id="UP000006377">
    <property type="component" value="Chromosome"/>
</dbReference>
<dbReference type="AlphaFoldDB" id="A7HWV6"/>
<dbReference type="Gene3D" id="1.20.1050.10">
    <property type="match status" value="1"/>
</dbReference>
<dbReference type="EMBL" id="CP000774">
    <property type="protein sequence ID" value="ABS64389.1"/>
    <property type="molecule type" value="Genomic_DNA"/>
</dbReference>